<dbReference type="EMBL" id="FWDO01000005">
    <property type="protein sequence ID" value="SLM18525.1"/>
    <property type="molecule type" value="Genomic_DNA"/>
</dbReference>
<gene>
    <name evidence="8" type="primary">metA</name>
    <name evidence="6" type="synonym">metAA</name>
    <name evidence="8" type="ORF">SPIRO4BDMA_50040</name>
</gene>
<dbReference type="InterPro" id="IPR033752">
    <property type="entry name" value="MetA_family"/>
</dbReference>
<evidence type="ECO:0000256" key="1">
    <source>
        <dbReference type="ARBA" id="ARBA00004496"/>
    </source>
</evidence>
<name>A0A3P3XQH9_9SPIR</name>
<comment type="function">
    <text evidence="6">Transfers an acetyl group from acetyl-CoA to L-homoserine, forming acetyl-L-homoserine.</text>
</comment>
<dbReference type="PANTHER" id="PTHR20919:SF0">
    <property type="entry name" value="HOMOSERINE O-SUCCINYLTRANSFERASE"/>
    <property type="match status" value="1"/>
</dbReference>
<evidence type="ECO:0000256" key="7">
    <source>
        <dbReference type="PIRSR" id="PIRSR000450-1"/>
    </source>
</evidence>
<feature type="binding site" evidence="6">
    <location>
        <position position="192"/>
    </location>
    <ligand>
        <name>substrate</name>
    </ligand>
</feature>
<feature type="binding site" evidence="6">
    <location>
        <position position="249"/>
    </location>
    <ligand>
        <name>substrate</name>
    </ligand>
</feature>
<dbReference type="GO" id="GO:0019281">
    <property type="term" value="P:L-methionine biosynthetic process from homoserine via O-succinyl-L-homoserine and cystathionine"/>
    <property type="evidence" value="ECO:0007669"/>
    <property type="project" value="InterPro"/>
</dbReference>
<dbReference type="AlphaFoldDB" id="A0A3P3XQH9"/>
<feature type="active site" description="Proton acceptor" evidence="6">
    <location>
        <position position="235"/>
    </location>
</feature>
<dbReference type="InterPro" id="IPR029062">
    <property type="entry name" value="Class_I_gatase-like"/>
</dbReference>
<dbReference type="EC" id="2.3.1.31" evidence="6"/>
<dbReference type="HAMAP" id="MF_00295">
    <property type="entry name" value="MetA_acyltransf"/>
    <property type="match status" value="1"/>
</dbReference>
<dbReference type="GO" id="GO:0004414">
    <property type="term" value="F:homoserine O-acetyltransferase activity"/>
    <property type="evidence" value="ECO:0007669"/>
    <property type="project" value="UniProtKB-EC"/>
</dbReference>
<comment type="catalytic activity">
    <reaction evidence="6">
        <text>L-homoserine + acetyl-CoA = O-acetyl-L-homoserine + CoA</text>
        <dbReference type="Rhea" id="RHEA:13701"/>
        <dbReference type="ChEBI" id="CHEBI:57287"/>
        <dbReference type="ChEBI" id="CHEBI:57288"/>
        <dbReference type="ChEBI" id="CHEBI:57476"/>
        <dbReference type="ChEBI" id="CHEBI:57716"/>
        <dbReference type="EC" id="2.3.1.31"/>
    </reaction>
</comment>
<dbReference type="SUPFAM" id="SSF52317">
    <property type="entry name" value="Class I glutamine amidotransferase-like"/>
    <property type="match status" value="1"/>
</dbReference>
<feature type="site" description="Important for substrate specificity" evidence="6">
    <location>
        <position position="192"/>
    </location>
</feature>
<evidence type="ECO:0000313" key="8">
    <source>
        <dbReference type="EMBL" id="SLM18525.1"/>
    </source>
</evidence>
<evidence type="ECO:0000256" key="4">
    <source>
        <dbReference type="ARBA" id="ARBA00022679"/>
    </source>
</evidence>
<keyword evidence="6" id="KW-0486">Methionine biosynthesis</keyword>
<dbReference type="FunFam" id="3.40.50.880:FF:000004">
    <property type="entry name" value="Homoserine O-succinyltransferase"/>
    <property type="match status" value="1"/>
</dbReference>
<dbReference type="PANTHER" id="PTHR20919">
    <property type="entry name" value="HOMOSERINE O-SUCCINYLTRANSFERASE"/>
    <property type="match status" value="1"/>
</dbReference>
<comment type="caution">
    <text evidence="6">Lacks conserved residue(s) required for the propagation of feature annotation.</text>
</comment>
<dbReference type="PIRSF" id="PIRSF000450">
    <property type="entry name" value="H_ser_succinyltr"/>
    <property type="match status" value="1"/>
</dbReference>
<feature type="active site" description="Acyl-thioester intermediate" evidence="6 7">
    <location>
        <position position="142"/>
    </location>
</feature>
<feature type="site" description="Important for acyl-CoA specificity" evidence="6">
    <location>
        <position position="111"/>
    </location>
</feature>
<dbReference type="Pfam" id="PF04204">
    <property type="entry name" value="HTS"/>
    <property type="match status" value="1"/>
</dbReference>
<dbReference type="UniPathway" id="UPA00051">
    <property type="reaction ID" value="UER00074"/>
</dbReference>
<organism evidence="8">
    <name type="scientific">uncultured spirochete</name>
    <dbReference type="NCBI Taxonomy" id="156406"/>
    <lineage>
        <taxon>Bacteria</taxon>
        <taxon>Pseudomonadati</taxon>
        <taxon>Spirochaetota</taxon>
        <taxon>Spirochaetia</taxon>
        <taxon>Spirochaetales</taxon>
        <taxon>environmental samples</taxon>
    </lineage>
</organism>
<feature type="active site" evidence="6">
    <location>
        <position position="237"/>
    </location>
</feature>
<feature type="binding site" evidence="6">
    <location>
        <position position="163"/>
    </location>
    <ligand>
        <name>substrate</name>
    </ligand>
</feature>
<proteinExistence type="inferred from homology"/>
<evidence type="ECO:0000256" key="3">
    <source>
        <dbReference type="ARBA" id="ARBA00022605"/>
    </source>
</evidence>
<dbReference type="GO" id="GO:0008899">
    <property type="term" value="F:homoserine O-succinyltransferase activity"/>
    <property type="evidence" value="ECO:0007669"/>
    <property type="project" value="UniProtKB-UniRule"/>
</dbReference>
<keyword evidence="2 6" id="KW-0963">Cytoplasm</keyword>
<dbReference type="Gene3D" id="3.40.50.880">
    <property type="match status" value="1"/>
</dbReference>
<keyword evidence="4 6" id="KW-0808">Transferase</keyword>
<evidence type="ECO:0000256" key="5">
    <source>
        <dbReference type="ARBA" id="ARBA00023315"/>
    </source>
</evidence>
<dbReference type="GO" id="GO:0005737">
    <property type="term" value="C:cytoplasm"/>
    <property type="evidence" value="ECO:0007669"/>
    <property type="project" value="UniProtKB-SubCell"/>
</dbReference>
<accession>A0A3P3XQH9</accession>
<keyword evidence="3 6" id="KW-0028">Amino-acid biosynthesis</keyword>
<protein>
    <recommendedName>
        <fullName evidence="6">Homoserine O-acetyltransferase</fullName>
        <shortName evidence="6">HAT</shortName>
        <ecNumber evidence="6">2.3.1.31</ecNumber>
    </recommendedName>
    <alternativeName>
        <fullName evidence="6">Homoserine transacetylase</fullName>
        <shortName evidence="6">HTA</shortName>
    </alternativeName>
</protein>
<reference evidence="8" key="1">
    <citation type="submission" date="2017-02" db="EMBL/GenBank/DDBJ databases">
        <authorList>
            <person name="Regsiter A."/>
            <person name="William W."/>
        </authorList>
    </citation>
    <scope>NUCLEOTIDE SEQUENCE</scope>
    <source>
        <strain evidence="8">BdmA 4</strain>
    </source>
</reference>
<comment type="pathway">
    <text evidence="6">Amino-acid biosynthesis; L-methionine biosynthesis via de novo pathway; O-acetyl-L-homoserine from L-homoserine: step 1/1.</text>
</comment>
<dbReference type="NCBIfam" id="TIGR01001">
    <property type="entry name" value="metA"/>
    <property type="match status" value="1"/>
</dbReference>
<sequence length="309" mass="35324">MPVRIPDDLPAAKQLEEENIFVMTKERAFHQDIRELHIAVLNLMPTKMVTETQLLRLLGNTPLQTDIRFIRMTSHDSVNTPPEHLDAFYEPLDEILDEHFDGLVITGAPVETLPFEEVDYWSELVRLMDWSTTHVWSTLHICWGAQAGLYHHYGVGKRPLPRKMFGLFRHKALDLKEPLLRGFDEEFLAPHSRHTEVCADAIAAVPHLKLLAVSEEAGVYLVASQDGRRVFVTGHPEYDRLTLKAEYDRDLAKGLPIAPPVNYFPGDDPAREPLMTWRAHAHLLYANWLNYCVYQETPYDLDSIGGPNA</sequence>
<keyword evidence="5 6" id="KW-0012">Acyltransferase</keyword>
<comment type="subcellular location">
    <subcellularLocation>
        <location evidence="1 6">Cytoplasm</location>
    </subcellularLocation>
</comment>
<evidence type="ECO:0000256" key="6">
    <source>
        <dbReference type="HAMAP-Rule" id="MF_00295"/>
    </source>
</evidence>
<dbReference type="InterPro" id="IPR005697">
    <property type="entry name" value="HST_MetA"/>
</dbReference>
<dbReference type="CDD" id="cd03131">
    <property type="entry name" value="GATase1_HTS"/>
    <property type="match status" value="1"/>
</dbReference>
<comment type="similarity">
    <text evidence="6">Belongs to the MetA family.</text>
</comment>
<evidence type="ECO:0000256" key="2">
    <source>
        <dbReference type="ARBA" id="ARBA00022490"/>
    </source>
</evidence>